<gene>
    <name evidence="2" type="ORF">F969_03180</name>
</gene>
<comment type="caution">
    <text evidence="2">The sequence shown here is derived from an EMBL/GenBank/DDBJ whole genome shotgun (WGS) entry which is preliminary data.</text>
</comment>
<name>N8WSK2_9GAMM</name>
<evidence type="ECO:0000256" key="1">
    <source>
        <dbReference type="SAM" id="Phobius"/>
    </source>
</evidence>
<accession>N8WSK2</accession>
<dbReference type="AlphaFoldDB" id="N8WSK2"/>
<keyword evidence="3" id="KW-1185">Reference proteome</keyword>
<dbReference type="EMBL" id="APPE01000076">
    <property type="protein sequence ID" value="ENU97889.1"/>
    <property type="molecule type" value="Genomic_DNA"/>
</dbReference>
<dbReference type="HOGENOM" id="CLU_2968821_0_0_6"/>
<evidence type="ECO:0000313" key="3">
    <source>
        <dbReference type="Proteomes" id="UP000013070"/>
    </source>
</evidence>
<dbReference type="Proteomes" id="UP000013070">
    <property type="component" value="Unassembled WGS sequence"/>
</dbReference>
<reference evidence="2 3" key="1">
    <citation type="submission" date="2013-02" db="EMBL/GenBank/DDBJ databases">
        <title>The Genome Sequence of Acinetobacter sp. NIPH 899.</title>
        <authorList>
            <consortium name="The Broad Institute Genome Sequencing Platform"/>
            <consortium name="The Broad Institute Genome Sequencing Center for Infectious Disease"/>
            <person name="Cerqueira G."/>
            <person name="Feldgarden M."/>
            <person name="Courvalin P."/>
            <person name="Perichon B."/>
            <person name="Grillot-Courvalin C."/>
            <person name="Clermont D."/>
            <person name="Rocha E."/>
            <person name="Yoon E.-J."/>
            <person name="Nemec A."/>
            <person name="Walker B."/>
            <person name="Young S.K."/>
            <person name="Zeng Q."/>
            <person name="Gargeya S."/>
            <person name="Fitzgerald M."/>
            <person name="Haas B."/>
            <person name="Abouelleil A."/>
            <person name="Alvarado L."/>
            <person name="Arachchi H.M."/>
            <person name="Berlin A.M."/>
            <person name="Chapman S.B."/>
            <person name="Dewar J."/>
            <person name="Goldberg J."/>
            <person name="Griggs A."/>
            <person name="Gujja S."/>
            <person name="Hansen M."/>
            <person name="Howarth C."/>
            <person name="Imamovic A."/>
            <person name="Larimer J."/>
            <person name="McCowan C."/>
            <person name="Murphy C."/>
            <person name="Neiman D."/>
            <person name="Pearson M."/>
            <person name="Priest M."/>
            <person name="Roberts A."/>
            <person name="Saif S."/>
            <person name="Shea T."/>
            <person name="Sisk P."/>
            <person name="Sykes S."/>
            <person name="Wortman J."/>
            <person name="Nusbaum C."/>
            <person name="Birren B."/>
        </authorList>
    </citation>
    <scope>NUCLEOTIDE SEQUENCE [LARGE SCALE GENOMIC DNA]</scope>
    <source>
        <strain evidence="2 3">NIPH 899</strain>
    </source>
</reference>
<protein>
    <submittedName>
        <fullName evidence="2">Uncharacterized protein</fullName>
    </submittedName>
</protein>
<feature type="transmembrane region" description="Helical" evidence="1">
    <location>
        <begin position="21"/>
        <end position="42"/>
    </location>
</feature>
<keyword evidence="1" id="KW-0472">Membrane</keyword>
<proteinExistence type="predicted"/>
<evidence type="ECO:0000313" key="2">
    <source>
        <dbReference type="EMBL" id="ENU97889.1"/>
    </source>
</evidence>
<organism evidence="2 3">
    <name type="scientific">Acinetobacter variabilis</name>
    <dbReference type="NCBI Taxonomy" id="70346"/>
    <lineage>
        <taxon>Bacteria</taxon>
        <taxon>Pseudomonadati</taxon>
        <taxon>Pseudomonadota</taxon>
        <taxon>Gammaproteobacteria</taxon>
        <taxon>Moraxellales</taxon>
        <taxon>Moraxellaceae</taxon>
        <taxon>Acinetobacter</taxon>
    </lineage>
</organism>
<keyword evidence="1" id="KW-0812">Transmembrane</keyword>
<sequence>MIRKHDAHVLKFKMQFFPVRFFFFSLFAFFLMGLMLGQIWGFNSCYSFKSLLDCVIPK</sequence>
<keyword evidence="1" id="KW-1133">Transmembrane helix</keyword>